<dbReference type="CDD" id="cd07067">
    <property type="entry name" value="HP_PGM_like"/>
    <property type="match status" value="1"/>
</dbReference>
<proteinExistence type="predicted"/>
<name>A0ABU9YXW2_9RHOO</name>
<sequence>MTTRLCLIRHGETDWNAEGRLQGAIDIPLNALGVRQAQAAARSLREQSFDALYCSDLQRARMTAEIIGDALHLPARIDARWRERHLGLLQGLTREEANARFPDAYGTLKARRPDYLPPEGEAIDALLARVEAVLAQIAREHAGQNVIVVSHGGVLDIAYRLVMGIPYNLVRSWRLNNAALNWLEHDGQAWRLIAWDDSSHLQTTQQAARDEQSA</sequence>
<reference evidence="1 2" key="1">
    <citation type="journal article" date="2018" name="Int. J. Syst. Evol. Microbiol.">
        <title>Uliginosibacterium sediminicola sp. nov., isolated from freshwater sediment.</title>
        <authorList>
            <person name="Hwang W.M."/>
            <person name="Kim S.M."/>
            <person name="Kang K."/>
            <person name="Ahn T.Y."/>
        </authorList>
    </citation>
    <scope>NUCLEOTIDE SEQUENCE [LARGE SCALE GENOMIC DNA]</scope>
    <source>
        <strain evidence="1 2">M1-21</strain>
    </source>
</reference>
<dbReference type="PANTHER" id="PTHR48100:SF44">
    <property type="entry name" value="PHOSPHATASE C1620.13-RELATED"/>
    <property type="match status" value="1"/>
</dbReference>
<evidence type="ECO:0000313" key="1">
    <source>
        <dbReference type="EMBL" id="MEN3068378.1"/>
    </source>
</evidence>
<organism evidence="1 2">
    <name type="scientific">Uliginosibacterium sediminicola</name>
    <dbReference type="NCBI Taxonomy" id="2024550"/>
    <lineage>
        <taxon>Bacteria</taxon>
        <taxon>Pseudomonadati</taxon>
        <taxon>Pseudomonadota</taxon>
        <taxon>Betaproteobacteria</taxon>
        <taxon>Rhodocyclales</taxon>
        <taxon>Zoogloeaceae</taxon>
        <taxon>Uliginosibacterium</taxon>
    </lineage>
</organism>
<dbReference type="PANTHER" id="PTHR48100">
    <property type="entry name" value="BROAD-SPECIFICITY PHOSPHATASE YOR283W-RELATED"/>
    <property type="match status" value="1"/>
</dbReference>
<dbReference type="InterPro" id="IPR013078">
    <property type="entry name" value="His_Pase_superF_clade-1"/>
</dbReference>
<evidence type="ECO:0000313" key="2">
    <source>
        <dbReference type="Proteomes" id="UP001410394"/>
    </source>
</evidence>
<dbReference type="InterPro" id="IPR050275">
    <property type="entry name" value="PGM_Phosphatase"/>
</dbReference>
<dbReference type="SMART" id="SM00855">
    <property type="entry name" value="PGAM"/>
    <property type="match status" value="1"/>
</dbReference>
<keyword evidence="2" id="KW-1185">Reference proteome</keyword>
<dbReference type="EC" id="3.1.3.-" evidence="1"/>
<dbReference type="Proteomes" id="UP001410394">
    <property type="component" value="Unassembled WGS sequence"/>
</dbReference>
<dbReference type="PROSITE" id="PS00175">
    <property type="entry name" value="PG_MUTASE"/>
    <property type="match status" value="1"/>
</dbReference>
<dbReference type="SUPFAM" id="SSF53254">
    <property type="entry name" value="Phosphoglycerate mutase-like"/>
    <property type="match status" value="1"/>
</dbReference>
<protein>
    <submittedName>
        <fullName evidence="1">Histidine phosphatase family protein</fullName>
        <ecNumber evidence="1">3.1.3.-</ecNumber>
    </submittedName>
</protein>
<dbReference type="RefSeq" id="WP_345919147.1">
    <property type="nucleotide sequence ID" value="NZ_JBDIVE010000003.1"/>
</dbReference>
<keyword evidence="1" id="KW-0378">Hydrolase</keyword>
<accession>A0ABU9YXW2</accession>
<dbReference type="EMBL" id="JBDIVE010000003">
    <property type="protein sequence ID" value="MEN3068378.1"/>
    <property type="molecule type" value="Genomic_DNA"/>
</dbReference>
<dbReference type="GO" id="GO:0016787">
    <property type="term" value="F:hydrolase activity"/>
    <property type="evidence" value="ECO:0007669"/>
    <property type="project" value="UniProtKB-KW"/>
</dbReference>
<gene>
    <name evidence="1" type="ORF">ABDB84_07795</name>
</gene>
<dbReference type="Pfam" id="PF00300">
    <property type="entry name" value="His_Phos_1"/>
    <property type="match status" value="1"/>
</dbReference>
<dbReference type="InterPro" id="IPR029033">
    <property type="entry name" value="His_PPase_superfam"/>
</dbReference>
<comment type="caution">
    <text evidence="1">The sequence shown here is derived from an EMBL/GenBank/DDBJ whole genome shotgun (WGS) entry which is preliminary data.</text>
</comment>
<dbReference type="InterPro" id="IPR001345">
    <property type="entry name" value="PG/BPGM_mutase_AS"/>
</dbReference>
<dbReference type="Gene3D" id="3.40.50.1240">
    <property type="entry name" value="Phosphoglycerate mutase-like"/>
    <property type="match status" value="1"/>
</dbReference>